<dbReference type="GO" id="GO:0016301">
    <property type="term" value="F:kinase activity"/>
    <property type="evidence" value="ECO:0007669"/>
    <property type="project" value="UniProtKB-KW"/>
</dbReference>
<keyword evidence="2" id="KW-0418">Kinase</keyword>
<sequence length="82" mass="9129">MAPSGHVHASLRPLRVLLVNETETPIGELCQAMPRTGYTVRKHRDISDGGQLTSFLCREKSIYVSILGMILRPRFAHTLGNL</sequence>
<name>A0A1Y6H868_9XANT</name>
<dbReference type="RefSeq" id="WP_002812917.1">
    <property type="nucleotide sequence ID" value="NZ_CP016830.1"/>
</dbReference>
<evidence type="ECO:0000313" key="1">
    <source>
        <dbReference type="EMBL" id="SMQ99356.1"/>
    </source>
</evidence>
<reference evidence="2 4" key="2">
    <citation type="submission" date="2017-05" db="EMBL/GenBank/DDBJ databases">
        <authorList>
            <person name="Song R."/>
            <person name="Chenine A.L."/>
            <person name="Ruprecht R.M."/>
        </authorList>
    </citation>
    <scope>NUCLEOTIDE SEQUENCE [LARGE SCALE GENOMIC DNA]</scope>
    <source>
        <strain evidence="2">PD5205</strain>
    </source>
</reference>
<gene>
    <name evidence="2" type="primary">nasT</name>
    <name evidence="2" type="ORF">PD5205_02085</name>
    <name evidence="1" type="ORF">PD885_02113</name>
</gene>
<accession>A0A1Y6H868</accession>
<evidence type="ECO:0000313" key="3">
    <source>
        <dbReference type="Proteomes" id="UP000195877"/>
    </source>
</evidence>
<dbReference type="KEGG" id="xfr:BER92_10015"/>
<protein>
    <submittedName>
        <fullName evidence="2">Histidine kinase-response regulator hybrid protein</fullName>
    </submittedName>
</protein>
<dbReference type="EMBL" id="LT853885">
    <property type="protein sequence ID" value="SMR03387.1"/>
    <property type="molecule type" value="Genomic_DNA"/>
</dbReference>
<dbReference type="AlphaFoldDB" id="A0A1Y6H868"/>
<dbReference type="STRING" id="48664.BER92_10015"/>
<dbReference type="Proteomes" id="UP000195953">
    <property type="component" value="Chromosome 1"/>
</dbReference>
<reference evidence="1 3" key="1">
    <citation type="submission" date="2017-05" db="EMBL/GenBank/DDBJ databases">
        <authorList>
            <person name="Blom J."/>
        </authorList>
    </citation>
    <scope>NUCLEOTIDE SEQUENCE [LARGE SCALE GENOMIC DNA]</scope>
    <source>
        <strain evidence="1">PD885</strain>
    </source>
</reference>
<keyword evidence="3" id="KW-1185">Reference proteome</keyword>
<organism evidence="2 4">
    <name type="scientific">Xanthomonas fragariae</name>
    <dbReference type="NCBI Taxonomy" id="48664"/>
    <lineage>
        <taxon>Bacteria</taxon>
        <taxon>Pseudomonadati</taxon>
        <taxon>Pseudomonadota</taxon>
        <taxon>Gammaproteobacteria</taxon>
        <taxon>Lysobacterales</taxon>
        <taxon>Lysobacteraceae</taxon>
        <taxon>Xanthomonas</taxon>
    </lineage>
</organism>
<evidence type="ECO:0000313" key="4">
    <source>
        <dbReference type="Proteomes" id="UP000195953"/>
    </source>
</evidence>
<evidence type="ECO:0000313" key="2">
    <source>
        <dbReference type="EMBL" id="SMR03387.1"/>
    </source>
</evidence>
<dbReference type="EMBL" id="LT853882">
    <property type="protein sequence ID" value="SMQ99356.1"/>
    <property type="molecule type" value="Genomic_DNA"/>
</dbReference>
<dbReference type="Proteomes" id="UP000195877">
    <property type="component" value="Chromosome 1"/>
</dbReference>
<dbReference type="GeneID" id="300825798"/>
<proteinExistence type="predicted"/>
<keyword evidence="2" id="KW-0808">Transferase</keyword>